<keyword evidence="2 4" id="KW-0812">Transmembrane</keyword>
<dbReference type="InterPro" id="IPR050330">
    <property type="entry name" value="Bact_OuterMem_StrucFunc"/>
</dbReference>
<dbReference type="RefSeq" id="WP_096893249.1">
    <property type="nucleotide sequence ID" value="NZ_BAOS01000005.1"/>
</dbReference>
<evidence type="ECO:0000256" key="2">
    <source>
        <dbReference type="ARBA" id="ARBA00022692"/>
    </source>
</evidence>
<evidence type="ECO:0000256" key="3">
    <source>
        <dbReference type="ARBA" id="ARBA00023136"/>
    </source>
</evidence>
<dbReference type="GO" id="GO:0016020">
    <property type="term" value="C:membrane"/>
    <property type="evidence" value="ECO:0007669"/>
    <property type="project" value="UniProtKB-SubCell"/>
</dbReference>
<dbReference type="EMBL" id="BAOS01000005">
    <property type="protein sequence ID" value="GAX60040.1"/>
    <property type="molecule type" value="Genomic_DNA"/>
</dbReference>
<dbReference type="OrthoDB" id="9815217at2"/>
<organism evidence="6 7">
    <name type="scientific">Candidatus Scalindua japonica</name>
    <dbReference type="NCBI Taxonomy" id="1284222"/>
    <lineage>
        <taxon>Bacteria</taxon>
        <taxon>Pseudomonadati</taxon>
        <taxon>Planctomycetota</taxon>
        <taxon>Candidatus Brocadiia</taxon>
        <taxon>Candidatus Brocadiales</taxon>
        <taxon>Candidatus Scalinduaceae</taxon>
        <taxon>Candidatus Scalindua</taxon>
    </lineage>
</organism>
<dbReference type="InterPro" id="IPR036737">
    <property type="entry name" value="OmpA-like_sf"/>
</dbReference>
<evidence type="ECO:0000259" key="5">
    <source>
        <dbReference type="Pfam" id="PF13677"/>
    </source>
</evidence>
<dbReference type="Gene3D" id="3.30.1330.60">
    <property type="entry name" value="OmpA-like domain"/>
    <property type="match status" value="1"/>
</dbReference>
<gene>
    <name evidence="6" type="ORF">SCALIN_C05_0125</name>
</gene>
<comment type="subcellular location">
    <subcellularLocation>
        <location evidence="1">Membrane</location>
    </subcellularLocation>
</comment>
<keyword evidence="7" id="KW-1185">Reference proteome</keyword>
<proteinExistence type="predicted"/>
<protein>
    <submittedName>
        <fullName evidence="6">Flagellar motor protein</fullName>
    </submittedName>
</protein>
<sequence length="251" mass="28113">MSNAADAAKVNEQENGFAVVRRKKKKPPEDASFVDMVAFAALMTILLAFFIMLSANVGPIKDEEAKEAIDSFKEALDNFGVSKIVLGSSDSISNLDIKLDNYSGKYKKKKELDKNVFANTIDKNLDIEYTKTGHQLVFPTEIDFINEELDMSSESKMYLNNLIKIIRNRDCKVVVGGFTSEDFVPTDDCPTSWQKSAEFADAVIRYFNDIGKIDNTRLTAIGYGKYRPLLGEESSFKTKADNRINIIISDL</sequence>
<evidence type="ECO:0000256" key="4">
    <source>
        <dbReference type="SAM" id="Phobius"/>
    </source>
</evidence>
<keyword evidence="4" id="KW-1133">Transmembrane helix</keyword>
<dbReference type="SUPFAM" id="SSF103088">
    <property type="entry name" value="OmpA-like"/>
    <property type="match status" value="1"/>
</dbReference>
<comment type="caution">
    <text evidence="6">The sequence shown here is derived from an EMBL/GenBank/DDBJ whole genome shotgun (WGS) entry which is preliminary data.</text>
</comment>
<dbReference type="InterPro" id="IPR025713">
    <property type="entry name" value="MotB-like_N_dom"/>
</dbReference>
<keyword evidence="6" id="KW-0969">Cilium</keyword>
<reference evidence="7" key="1">
    <citation type="journal article" date="2017" name="Environ. Microbiol. Rep.">
        <title>Genetic Diversity of Marine Anaerobic Ammonium-Oxidizing Bacteria as Revealed by Genomic and Proteomic Analyses of 'Candidatus Scalindua japonica'.</title>
        <authorList>
            <person name="Oshiki M."/>
            <person name="Mizuto K."/>
            <person name="Kimura Z."/>
            <person name="Kindaichi T."/>
            <person name="Satoh H."/>
            <person name="Okabe S."/>
        </authorList>
    </citation>
    <scope>NUCLEOTIDE SEQUENCE [LARGE SCALE GENOMIC DNA]</scope>
    <source>
        <strain evidence="7">husup-a2</strain>
    </source>
</reference>
<keyword evidence="6" id="KW-0282">Flagellum</keyword>
<dbReference type="PANTHER" id="PTHR30329">
    <property type="entry name" value="STATOR ELEMENT OF FLAGELLAR MOTOR COMPLEX"/>
    <property type="match status" value="1"/>
</dbReference>
<evidence type="ECO:0000256" key="1">
    <source>
        <dbReference type="ARBA" id="ARBA00004370"/>
    </source>
</evidence>
<keyword evidence="6" id="KW-0966">Cell projection</keyword>
<dbReference type="Proteomes" id="UP000218542">
    <property type="component" value="Unassembled WGS sequence"/>
</dbReference>
<dbReference type="AlphaFoldDB" id="A0A286TVY4"/>
<dbReference type="PANTHER" id="PTHR30329:SF21">
    <property type="entry name" value="LIPOPROTEIN YIAD-RELATED"/>
    <property type="match status" value="1"/>
</dbReference>
<evidence type="ECO:0000313" key="6">
    <source>
        <dbReference type="EMBL" id="GAX60040.1"/>
    </source>
</evidence>
<dbReference type="Pfam" id="PF13677">
    <property type="entry name" value="MotB_plug"/>
    <property type="match status" value="1"/>
</dbReference>
<feature type="domain" description="Motility protein B-like N-terminal" evidence="5">
    <location>
        <begin position="22"/>
        <end position="76"/>
    </location>
</feature>
<keyword evidence="3 4" id="KW-0472">Membrane</keyword>
<accession>A0A286TVY4</accession>
<evidence type="ECO:0000313" key="7">
    <source>
        <dbReference type="Proteomes" id="UP000218542"/>
    </source>
</evidence>
<feature type="transmembrane region" description="Helical" evidence="4">
    <location>
        <begin position="31"/>
        <end position="53"/>
    </location>
</feature>
<name>A0A286TVY4_9BACT</name>